<comment type="pathway">
    <text evidence="4">Lipid metabolism.</text>
</comment>
<dbReference type="KEGG" id="sehc:A35E_00502"/>
<evidence type="ECO:0000256" key="15">
    <source>
        <dbReference type="ARBA" id="ARBA00023136"/>
    </source>
</evidence>
<feature type="transmembrane region" description="Helical" evidence="24">
    <location>
        <begin position="117"/>
        <end position="137"/>
    </location>
</feature>
<feature type="transmembrane region" description="Helical" evidence="24">
    <location>
        <begin position="191"/>
        <end position="210"/>
    </location>
</feature>
<dbReference type="PATRIC" id="fig|134287.3.peg.474"/>
<dbReference type="AlphaFoldDB" id="J3VUF9"/>
<evidence type="ECO:0000313" key="26">
    <source>
        <dbReference type="Proteomes" id="UP000003937"/>
    </source>
</evidence>
<dbReference type="GO" id="GO:0005886">
    <property type="term" value="C:plasma membrane"/>
    <property type="evidence" value="ECO:0007669"/>
    <property type="project" value="UniProtKB-SubCell"/>
</dbReference>
<reference evidence="25 26" key="1">
    <citation type="journal article" date="2012" name="Mol. Biol. Evol.">
        <title>Genome reduction and co-evolution between the primary and secondary bacterial symbionts of psyllids.</title>
        <authorList>
            <person name="Sloan D.B."/>
            <person name="Moran N.A."/>
        </authorList>
    </citation>
    <scope>NUCLEOTIDE SEQUENCE [LARGE SCALE GENOMIC DNA]</scope>
    <source>
        <strain evidence="25">Hcub_S</strain>
    </source>
</reference>
<keyword evidence="17" id="KW-1208">Phospholipid metabolism</keyword>
<keyword evidence="15 24" id="KW-0472">Membrane</keyword>
<dbReference type="GO" id="GO:0016024">
    <property type="term" value="P:CDP-diacylglycerol biosynthetic process"/>
    <property type="evidence" value="ECO:0007669"/>
    <property type="project" value="TreeGrafter"/>
</dbReference>
<feature type="transmembrane region" description="Helical" evidence="24">
    <location>
        <begin position="216"/>
        <end position="235"/>
    </location>
</feature>
<keyword evidence="11 24" id="KW-0812">Transmembrane</keyword>
<evidence type="ECO:0000256" key="6">
    <source>
        <dbReference type="ARBA" id="ARBA00012487"/>
    </source>
</evidence>
<evidence type="ECO:0000256" key="16">
    <source>
        <dbReference type="ARBA" id="ARBA00023209"/>
    </source>
</evidence>
<evidence type="ECO:0000313" key="25">
    <source>
        <dbReference type="EMBL" id="AFP85791.1"/>
    </source>
</evidence>
<comment type="catalytic activity">
    <reaction evidence="1">
        <text>a 1,2-diacyl-sn-glycero-3-phosphate + CTP + H(+) = a CDP-1,2-diacyl-sn-glycerol + diphosphate</text>
        <dbReference type="Rhea" id="RHEA:16229"/>
        <dbReference type="ChEBI" id="CHEBI:15378"/>
        <dbReference type="ChEBI" id="CHEBI:33019"/>
        <dbReference type="ChEBI" id="CHEBI:37563"/>
        <dbReference type="ChEBI" id="CHEBI:58332"/>
        <dbReference type="ChEBI" id="CHEBI:58608"/>
        <dbReference type="EC" id="2.7.7.41"/>
    </reaction>
</comment>
<feature type="transmembrane region" description="Helical" evidence="24">
    <location>
        <begin position="55"/>
        <end position="74"/>
    </location>
</feature>
<evidence type="ECO:0000256" key="8">
    <source>
        <dbReference type="ARBA" id="ARBA00022475"/>
    </source>
</evidence>
<comment type="similarity">
    <text evidence="5">Belongs to the CDS family.</text>
</comment>
<sequence precursor="true">MKYRLISSFILINIVIAAMFLLSLRGFSLAVGLVCILSMWEWGKLSGLTSFKKVIILKFFFGFCLIFITKIIHPDLPYMNFWQVRYIFKASIIWWILAFILVFFYPRSARLWIGSQALRLIFGFLTIIPFCLGVLILRQYRYDINEFSGAWLLLYLMVLIWSADSCGYIFGCAMGCHKLAPNVSPNKTWEGLLGGLLISTMLVFLLGKYVSIGISPLRLIIGSIVAILASVIGDLSESMFKRASGVKNSGYLIPGHGGILDRIDSLTAAVPVFLCLILEVF</sequence>
<name>J3VUF9_9ENTR</name>
<evidence type="ECO:0000256" key="24">
    <source>
        <dbReference type="SAM" id="Phobius"/>
    </source>
</evidence>
<evidence type="ECO:0000256" key="13">
    <source>
        <dbReference type="ARBA" id="ARBA00022989"/>
    </source>
</evidence>
<dbReference type="PANTHER" id="PTHR46382">
    <property type="entry name" value="PHOSPHATIDATE CYTIDYLYLTRANSFERASE"/>
    <property type="match status" value="1"/>
</dbReference>
<evidence type="ECO:0000256" key="21">
    <source>
        <dbReference type="ARBA" id="ARBA00032396"/>
    </source>
</evidence>
<keyword evidence="8" id="KW-1003">Cell membrane</keyword>
<evidence type="ECO:0000256" key="12">
    <source>
        <dbReference type="ARBA" id="ARBA00022695"/>
    </source>
</evidence>
<keyword evidence="26" id="KW-1185">Reference proteome</keyword>
<dbReference type="STRING" id="134287.A35E_00502"/>
<evidence type="ECO:0000256" key="18">
    <source>
        <dbReference type="ARBA" id="ARBA00029893"/>
    </source>
</evidence>
<accession>J3VUF9</accession>
<dbReference type="RefSeq" id="WP_014889088.1">
    <property type="nucleotide sequence ID" value="NC_018420.1"/>
</dbReference>
<feature type="transmembrane region" description="Helical" evidence="24">
    <location>
        <begin position="27"/>
        <end position="43"/>
    </location>
</feature>
<comment type="subcellular location">
    <subcellularLocation>
        <location evidence="2">Cell membrane</location>
        <topology evidence="2">Multi-pass membrane protein</topology>
    </subcellularLocation>
</comment>
<evidence type="ECO:0000256" key="1">
    <source>
        <dbReference type="ARBA" id="ARBA00001698"/>
    </source>
</evidence>
<evidence type="ECO:0000256" key="10">
    <source>
        <dbReference type="ARBA" id="ARBA00022679"/>
    </source>
</evidence>
<dbReference type="Pfam" id="PF01148">
    <property type="entry name" value="CTP_transf_1"/>
    <property type="match status" value="1"/>
</dbReference>
<evidence type="ECO:0000256" key="4">
    <source>
        <dbReference type="ARBA" id="ARBA00005189"/>
    </source>
</evidence>
<feature type="transmembrane region" description="Helical" evidence="24">
    <location>
        <begin position="149"/>
        <end position="170"/>
    </location>
</feature>
<proteinExistence type="inferred from homology"/>
<keyword evidence="9" id="KW-0444">Lipid biosynthesis</keyword>
<dbReference type="Proteomes" id="UP000003937">
    <property type="component" value="Chromosome"/>
</dbReference>
<evidence type="ECO:0000256" key="11">
    <source>
        <dbReference type="ARBA" id="ARBA00022692"/>
    </source>
</evidence>
<keyword evidence="13 24" id="KW-1133">Transmembrane helix</keyword>
<organism evidence="25 26">
    <name type="scientific">secondary endosymbiont of Heteropsylla cubana</name>
    <dbReference type="NCBI Taxonomy" id="134287"/>
    <lineage>
        <taxon>Bacteria</taxon>
        <taxon>Pseudomonadati</taxon>
        <taxon>Pseudomonadota</taxon>
        <taxon>Gammaproteobacteria</taxon>
        <taxon>Enterobacterales</taxon>
        <taxon>Enterobacteriaceae</taxon>
        <taxon>aphid secondary symbionts</taxon>
    </lineage>
</organism>
<dbReference type="OrthoDB" id="9799199at2"/>
<evidence type="ECO:0000256" key="5">
    <source>
        <dbReference type="ARBA" id="ARBA00010185"/>
    </source>
</evidence>
<evidence type="ECO:0000256" key="23">
    <source>
        <dbReference type="ARBA" id="ARBA00033406"/>
    </source>
</evidence>
<evidence type="ECO:0000256" key="2">
    <source>
        <dbReference type="ARBA" id="ARBA00004651"/>
    </source>
</evidence>
<dbReference type="HOGENOM" id="CLU_037294_1_2_6"/>
<evidence type="ECO:0000256" key="19">
    <source>
        <dbReference type="ARBA" id="ARBA00031825"/>
    </source>
</evidence>
<comment type="pathway">
    <text evidence="3">Phospholipid metabolism; CDP-diacylglycerol biosynthesis; CDP-diacylglycerol from sn-glycerol 3-phosphate: step 3/3.</text>
</comment>
<dbReference type="EMBL" id="CP003547">
    <property type="protein sequence ID" value="AFP85791.1"/>
    <property type="molecule type" value="Genomic_DNA"/>
</dbReference>
<evidence type="ECO:0000256" key="3">
    <source>
        <dbReference type="ARBA" id="ARBA00005119"/>
    </source>
</evidence>
<gene>
    <name evidence="25" type="ORF">A35E_00502</name>
</gene>
<evidence type="ECO:0000256" key="9">
    <source>
        <dbReference type="ARBA" id="ARBA00022516"/>
    </source>
</evidence>
<keyword evidence="12" id="KW-0548">Nucleotidyltransferase</keyword>
<dbReference type="EC" id="2.7.7.41" evidence="6"/>
<dbReference type="GO" id="GO:0004605">
    <property type="term" value="F:phosphatidate cytidylyltransferase activity"/>
    <property type="evidence" value="ECO:0007669"/>
    <property type="project" value="UniProtKB-EC"/>
</dbReference>
<keyword evidence="10" id="KW-0808">Transferase</keyword>
<dbReference type="PANTHER" id="PTHR46382:SF1">
    <property type="entry name" value="PHOSPHATIDATE CYTIDYLYLTRANSFERASE"/>
    <property type="match status" value="1"/>
</dbReference>
<evidence type="ECO:0000256" key="17">
    <source>
        <dbReference type="ARBA" id="ARBA00023264"/>
    </source>
</evidence>
<evidence type="ECO:0000256" key="20">
    <source>
        <dbReference type="ARBA" id="ARBA00032253"/>
    </source>
</evidence>
<protein>
    <recommendedName>
        <fullName evidence="7">Phosphatidate cytidylyltransferase</fullName>
        <ecNumber evidence="6">2.7.7.41</ecNumber>
    </recommendedName>
    <alternativeName>
        <fullName evidence="20">CDP-DAG synthase</fullName>
    </alternativeName>
    <alternativeName>
        <fullName evidence="22">CDP-DG synthase</fullName>
    </alternativeName>
    <alternativeName>
        <fullName evidence="18">CDP-diacylglycerol synthase</fullName>
    </alternativeName>
    <alternativeName>
        <fullName evidence="21">CDP-diglyceride pyrophosphorylase</fullName>
    </alternativeName>
    <alternativeName>
        <fullName evidence="23">CDP-diglyceride synthase</fullName>
    </alternativeName>
    <alternativeName>
        <fullName evidence="19">CTP:phosphatidate cytidylyltransferase</fullName>
    </alternativeName>
</protein>
<evidence type="ECO:0000256" key="7">
    <source>
        <dbReference type="ARBA" id="ARBA00019373"/>
    </source>
</evidence>
<feature type="transmembrane region" description="Helical" evidence="24">
    <location>
        <begin position="86"/>
        <end position="105"/>
    </location>
</feature>
<evidence type="ECO:0000256" key="22">
    <source>
        <dbReference type="ARBA" id="ARBA00032743"/>
    </source>
</evidence>
<keyword evidence="16" id="KW-0594">Phospholipid biosynthesis</keyword>
<keyword evidence="14" id="KW-0443">Lipid metabolism</keyword>
<evidence type="ECO:0000256" key="14">
    <source>
        <dbReference type="ARBA" id="ARBA00023098"/>
    </source>
</evidence>